<reference evidence="5" key="1">
    <citation type="journal article" date="2019" name="J. Bacteriol.">
        <title>A Mutagenic Screen Identifies a TonB-Dependent Receptor Required for the Lanthanide Metal Switch in the Type I Methanotroph 'Methylotuvimicrobium buryatense' 5GB1C.</title>
        <authorList>
            <person name="Groom J.D."/>
            <person name="Ford S.M."/>
            <person name="Pesesky M.W."/>
            <person name="Lidstrom M.E."/>
        </authorList>
    </citation>
    <scope>NUCLEOTIDE SEQUENCE [LARGE SCALE GENOMIC DNA]</scope>
    <source>
        <strain evidence="5">5GB1C</strain>
    </source>
</reference>
<dbReference type="STRING" id="675511.GCA_000341735_04290"/>
<evidence type="ECO:0000313" key="5">
    <source>
        <dbReference type="Proteomes" id="UP000305881"/>
    </source>
</evidence>
<sequence>MRIALISLLLILTGQSAWAATNIEHWTTKLGARVYFVPAPNLPMADIRVTFDAGSARDGQQFGIAALTSGLLDTGAGDWNADQIAQRFESVGARFGTGVSRDMAWLSLRTLTEPKLFDKAVDTMQTILTQPRFEEADFQREKQRTLAGLKHRESSPSTLADIAFYKAVYGQHPYAHPSAGEIETVEPLKAEDLKNFYRQYYVAANAMVAIVGDLSRKQAEQTAEQLLATLPAGQKPAELPEVAMPKQGRREHITFPSAQTHVMSGLPGTYRNDDDYFALYVGNHILGGGMLVSRLFEEVREKRGLAYNTYSYFAPMYRKGPFAMGLQTRTDQADKALEVLNQTLTEFIKDGPTEEELTAAKQNITGGFVMRFDTNSKMIGYVEMIGFYGLPLDYLDTFQEKVNAVTVEAIKDAFQRRVDSELLQTITVGEAQ</sequence>
<dbReference type="PANTHER" id="PTHR11851:SF224">
    <property type="entry name" value="PROCESSING PROTEASE"/>
    <property type="match status" value="1"/>
</dbReference>
<dbReference type="InterPro" id="IPR011765">
    <property type="entry name" value="Pept_M16_N"/>
</dbReference>
<organism evidence="4 5">
    <name type="scientific">Methylotuvimicrobium buryatense</name>
    <name type="common">Methylomicrobium buryatense</name>
    <dbReference type="NCBI Taxonomy" id="95641"/>
    <lineage>
        <taxon>Bacteria</taxon>
        <taxon>Pseudomonadati</taxon>
        <taxon>Pseudomonadota</taxon>
        <taxon>Gammaproteobacteria</taxon>
        <taxon>Methylococcales</taxon>
        <taxon>Methylococcaceae</taxon>
        <taxon>Methylotuvimicrobium</taxon>
    </lineage>
</organism>
<dbReference type="PANTHER" id="PTHR11851">
    <property type="entry name" value="METALLOPROTEASE"/>
    <property type="match status" value="1"/>
</dbReference>
<dbReference type="Gene3D" id="3.30.830.10">
    <property type="entry name" value="Metalloenzyme, LuxS/M16 peptidase-like"/>
    <property type="match status" value="2"/>
</dbReference>
<feature type="chain" id="PRO_5020351938" evidence="1">
    <location>
        <begin position="20"/>
        <end position="432"/>
    </location>
</feature>
<evidence type="ECO:0000259" key="3">
    <source>
        <dbReference type="Pfam" id="PF05193"/>
    </source>
</evidence>
<feature type="domain" description="Peptidase M16 C-terminal" evidence="3">
    <location>
        <begin position="188"/>
        <end position="363"/>
    </location>
</feature>
<dbReference type="OrthoDB" id="9811314at2"/>
<dbReference type="Pfam" id="PF00675">
    <property type="entry name" value="Peptidase_M16"/>
    <property type="match status" value="1"/>
</dbReference>
<name>A0A4P9USM7_METBY</name>
<evidence type="ECO:0000256" key="1">
    <source>
        <dbReference type="SAM" id="SignalP"/>
    </source>
</evidence>
<gene>
    <name evidence="4" type="ORF">EQU24_15825</name>
</gene>
<dbReference type="GO" id="GO:0046872">
    <property type="term" value="F:metal ion binding"/>
    <property type="evidence" value="ECO:0007669"/>
    <property type="project" value="InterPro"/>
</dbReference>
<dbReference type="KEGG" id="mbur:EQU24_15825"/>
<dbReference type="AlphaFoldDB" id="A0A4P9USM7"/>
<dbReference type="InterPro" id="IPR050361">
    <property type="entry name" value="MPP/UQCRC_Complex"/>
</dbReference>
<dbReference type="InterPro" id="IPR011249">
    <property type="entry name" value="Metalloenz_LuxS/M16"/>
</dbReference>
<keyword evidence="5" id="KW-1185">Reference proteome</keyword>
<dbReference type="Pfam" id="PF05193">
    <property type="entry name" value="Peptidase_M16_C"/>
    <property type="match status" value="1"/>
</dbReference>
<feature type="domain" description="Peptidase M16 N-terminal" evidence="2">
    <location>
        <begin position="40"/>
        <end position="177"/>
    </location>
</feature>
<dbReference type="InterPro" id="IPR007863">
    <property type="entry name" value="Peptidase_M16_C"/>
</dbReference>
<keyword evidence="1" id="KW-0732">Signal</keyword>
<dbReference type="SUPFAM" id="SSF63411">
    <property type="entry name" value="LuxS/MPP-like metallohydrolase"/>
    <property type="match status" value="2"/>
</dbReference>
<accession>A0A4P9USM7</accession>
<protein>
    <submittedName>
        <fullName evidence="4">Insulinase family protein</fullName>
    </submittedName>
</protein>
<evidence type="ECO:0000313" key="4">
    <source>
        <dbReference type="EMBL" id="QCW83543.1"/>
    </source>
</evidence>
<evidence type="ECO:0000259" key="2">
    <source>
        <dbReference type="Pfam" id="PF00675"/>
    </source>
</evidence>
<proteinExistence type="predicted"/>
<dbReference type="RefSeq" id="WP_017842659.1">
    <property type="nucleotide sequence ID" value="NZ_CP035467.1"/>
</dbReference>
<dbReference type="Proteomes" id="UP000305881">
    <property type="component" value="Chromosome"/>
</dbReference>
<dbReference type="EMBL" id="CP035467">
    <property type="protein sequence ID" value="QCW83543.1"/>
    <property type="molecule type" value="Genomic_DNA"/>
</dbReference>
<feature type="signal peptide" evidence="1">
    <location>
        <begin position="1"/>
        <end position="19"/>
    </location>
</feature>